<evidence type="ECO:0000313" key="2">
    <source>
        <dbReference type="EMBL" id="CDQ10378.1"/>
    </source>
</evidence>
<proteinExistence type="predicted"/>
<dbReference type="EMBL" id="CCCS020000035">
    <property type="protein sequence ID" value="CDQ10378.1"/>
    <property type="molecule type" value="Genomic_DNA"/>
</dbReference>
<reference evidence="2" key="2">
    <citation type="submission" date="2014-07" db="EMBL/GenBank/DDBJ databases">
        <title>Initial genome analysis of the psychrotolerant acidophile Acidithiobacillus ferrivorans CF27: insights into iron and sulfur oxidation pathways and into biofilm formation.</title>
        <authorList>
            <person name="Talla E."/>
            <person name="Hedrich S."/>
            <person name="Mangenot S."/>
            <person name="Ji B."/>
            <person name="Johnson D.B."/>
            <person name="Barbe V."/>
            <person name="Bonnefoy V."/>
        </authorList>
    </citation>
    <scope>NUCLEOTIDE SEQUENCE [LARGE SCALE GENOMIC DNA]</scope>
    <source>
        <strain evidence="2">CF27</strain>
    </source>
</reference>
<dbReference type="AlphaFoldDB" id="A0A060UUC2"/>
<evidence type="ECO:0000313" key="3">
    <source>
        <dbReference type="EMBL" id="SMH64405.1"/>
    </source>
</evidence>
<feature type="region of interest" description="Disordered" evidence="1">
    <location>
        <begin position="1"/>
        <end position="23"/>
    </location>
</feature>
<protein>
    <submittedName>
        <fullName evidence="2">Uncharacterized protein</fullName>
    </submittedName>
</protein>
<gene>
    <name evidence="3" type="ORF">AFERRI_10438</name>
    <name evidence="2" type="ORF">AFERRI_400159</name>
</gene>
<dbReference type="EMBL" id="LT841305">
    <property type="protein sequence ID" value="SMH64405.1"/>
    <property type="molecule type" value="Genomic_DNA"/>
</dbReference>
<accession>A0A060UUC2</accession>
<name>A0A060UUC2_9PROT</name>
<dbReference type="Proteomes" id="UP000193925">
    <property type="component" value="Chromosome AFERRI"/>
</dbReference>
<reference evidence="3 4" key="3">
    <citation type="submission" date="2017-03" db="EMBL/GenBank/DDBJ databases">
        <authorList>
            <person name="Regsiter A."/>
            <person name="William W."/>
        </authorList>
    </citation>
    <scope>NUCLEOTIDE SEQUENCE [LARGE SCALE GENOMIC DNA]</scope>
    <source>
        <strain evidence="3">PRJEB5721</strain>
    </source>
</reference>
<organism evidence="2">
    <name type="scientific">Acidithiobacillus ferrivorans</name>
    <dbReference type="NCBI Taxonomy" id="160808"/>
    <lineage>
        <taxon>Bacteria</taxon>
        <taxon>Pseudomonadati</taxon>
        <taxon>Pseudomonadota</taxon>
        <taxon>Acidithiobacillia</taxon>
        <taxon>Acidithiobacillales</taxon>
        <taxon>Acidithiobacillaceae</taxon>
        <taxon>Acidithiobacillus</taxon>
    </lineage>
</organism>
<reference evidence="2" key="1">
    <citation type="submission" date="2014-03" db="EMBL/GenBank/DDBJ databases">
        <authorList>
            <person name="Genoscope - CEA"/>
        </authorList>
    </citation>
    <scope>NUCLEOTIDE SEQUENCE [LARGE SCALE GENOMIC DNA]</scope>
    <source>
        <strain evidence="2">CF27</strain>
    </source>
</reference>
<evidence type="ECO:0000313" key="4">
    <source>
        <dbReference type="Proteomes" id="UP000193925"/>
    </source>
</evidence>
<sequence length="60" mass="7374">MFFVKLREQETKRDNNKDKEKKPEHISVLTLSHELNRMRRHTVPVLFRPFCYILINCIFL</sequence>
<evidence type="ECO:0000256" key="1">
    <source>
        <dbReference type="SAM" id="MobiDB-lite"/>
    </source>
</evidence>
<keyword evidence="4" id="KW-1185">Reference proteome</keyword>